<gene>
    <name evidence="2" type="ORF">WN944_000038</name>
</gene>
<dbReference type="Proteomes" id="UP001428341">
    <property type="component" value="Unassembled WGS sequence"/>
</dbReference>
<sequence length="84" mass="9596">MALKSKLASTDAATKAHLHKYQEGKEEVQDPQTINPLEKSVDRTMTEFLLLPMNIPDRNVAFTFWIGLGIQRSENPRIGNVEWE</sequence>
<proteinExistence type="predicted"/>
<evidence type="ECO:0000313" key="2">
    <source>
        <dbReference type="EMBL" id="KAK9207692.1"/>
    </source>
</evidence>
<evidence type="ECO:0000256" key="1">
    <source>
        <dbReference type="SAM" id="MobiDB-lite"/>
    </source>
</evidence>
<protein>
    <submittedName>
        <fullName evidence="2">Uncharacterized protein</fullName>
    </submittedName>
</protein>
<evidence type="ECO:0000313" key="3">
    <source>
        <dbReference type="Proteomes" id="UP001428341"/>
    </source>
</evidence>
<comment type="caution">
    <text evidence="2">The sequence shown here is derived from an EMBL/GenBank/DDBJ whole genome shotgun (WGS) entry which is preliminary data.</text>
</comment>
<keyword evidence="3" id="KW-1185">Reference proteome</keyword>
<accession>A0AAP0MGG0</accession>
<dbReference type="EMBL" id="JBCGBO010000004">
    <property type="protein sequence ID" value="KAK9207692.1"/>
    <property type="molecule type" value="Genomic_DNA"/>
</dbReference>
<feature type="region of interest" description="Disordered" evidence="1">
    <location>
        <begin position="1"/>
        <end position="33"/>
    </location>
</feature>
<reference evidence="2 3" key="1">
    <citation type="submission" date="2024-05" db="EMBL/GenBank/DDBJ databases">
        <title>Haplotype-resolved chromosome-level genome assembly of Huyou (Citrus changshanensis).</title>
        <authorList>
            <person name="Miao C."/>
            <person name="Chen W."/>
            <person name="Wu Y."/>
            <person name="Wang L."/>
            <person name="Zhao S."/>
            <person name="Grierson D."/>
            <person name="Xu C."/>
            <person name="Chen K."/>
        </authorList>
    </citation>
    <scope>NUCLEOTIDE SEQUENCE [LARGE SCALE GENOMIC DNA]</scope>
    <source>
        <strain evidence="2">01-14</strain>
        <tissue evidence="2">Leaf</tissue>
    </source>
</reference>
<name>A0AAP0MGG0_9ROSI</name>
<dbReference type="AlphaFoldDB" id="A0AAP0MGG0"/>
<organism evidence="2 3">
    <name type="scientific">Citrus x changshan-huyou</name>
    <dbReference type="NCBI Taxonomy" id="2935761"/>
    <lineage>
        <taxon>Eukaryota</taxon>
        <taxon>Viridiplantae</taxon>
        <taxon>Streptophyta</taxon>
        <taxon>Embryophyta</taxon>
        <taxon>Tracheophyta</taxon>
        <taxon>Spermatophyta</taxon>
        <taxon>Magnoliopsida</taxon>
        <taxon>eudicotyledons</taxon>
        <taxon>Gunneridae</taxon>
        <taxon>Pentapetalae</taxon>
        <taxon>rosids</taxon>
        <taxon>malvids</taxon>
        <taxon>Sapindales</taxon>
        <taxon>Rutaceae</taxon>
        <taxon>Aurantioideae</taxon>
        <taxon>Citrus</taxon>
    </lineage>
</organism>